<evidence type="ECO:0000256" key="1">
    <source>
        <dbReference type="ARBA" id="ARBA00004653"/>
    </source>
</evidence>
<name>A0A6G1SKQ0_9ACAR</name>
<evidence type="ECO:0000256" key="2">
    <source>
        <dbReference type="ARBA" id="ARBA00022692"/>
    </source>
</evidence>
<dbReference type="PANTHER" id="PTHR21493:SF9">
    <property type="entry name" value="GOLGI TRANSPORT PROTEIN 1-RELATED"/>
    <property type="match status" value="1"/>
</dbReference>
<comment type="similarity">
    <text evidence="6">Belongs to the GOT1 family.</text>
</comment>
<dbReference type="PANTHER" id="PTHR21493">
    <property type="entry name" value="CGI-141-RELATED/LIPASE CONTAINING PROTEIN"/>
    <property type="match status" value="1"/>
</dbReference>
<dbReference type="GO" id="GO:0005829">
    <property type="term" value="C:cytosol"/>
    <property type="evidence" value="ECO:0007669"/>
    <property type="project" value="GOC"/>
</dbReference>
<feature type="transmembrane region" description="Helical" evidence="7">
    <location>
        <begin position="12"/>
        <end position="30"/>
    </location>
</feature>
<protein>
    <submittedName>
        <fullName evidence="8">Putative Golgi transport protein 1</fullName>
    </submittedName>
</protein>
<dbReference type="GO" id="GO:0006888">
    <property type="term" value="P:endoplasmic reticulum to Golgi vesicle-mediated transport"/>
    <property type="evidence" value="ECO:0007669"/>
    <property type="project" value="InterPro"/>
</dbReference>
<keyword evidence="2 7" id="KW-0812">Transmembrane</keyword>
<keyword evidence="5 7" id="KW-0472">Membrane</keyword>
<accession>A0A6G1SKQ0</accession>
<dbReference type="InterPro" id="IPR007305">
    <property type="entry name" value="Vesicle_transpt_Got1/SFT2"/>
</dbReference>
<feature type="transmembrane region" description="Helical" evidence="7">
    <location>
        <begin position="69"/>
        <end position="98"/>
    </location>
</feature>
<evidence type="ECO:0000256" key="6">
    <source>
        <dbReference type="ARBA" id="ARBA00025799"/>
    </source>
</evidence>
<keyword evidence="4" id="KW-0333">Golgi apparatus</keyword>
<dbReference type="GO" id="GO:0042147">
    <property type="term" value="P:retrograde transport, endosome to Golgi"/>
    <property type="evidence" value="ECO:0007669"/>
    <property type="project" value="InterPro"/>
</dbReference>
<reference evidence="8" key="1">
    <citation type="submission" date="2018-10" db="EMBL/GenBank/DDBJ databases">
        <title>Transcriptome assembly of Aceria tosichella (Wheat curl mite) Type 2.</title>
        <authorList>
            <person name="Scully E.D."/>
            <person name="Geib S.M."/>
            <person name="Palmer N.A."/>
            <person name="Gupta A.K."/>
            <person name="Sarath G."/>
            <person name="Tatineni S."/>
        </authorList>
    </citation>
    <scope>NUCLEOTIDE SEQUENCE</scope>
    <source>
        <strain evidence="8">LincolnNE</strain>
    </source>
</reference>
<evidence type="ECO:0000313" key="8">
    <source>
        <dbReference type="EMBL" id="MDE50791.1"/>
    </source>
</evidence>
<evidence type="ECO:0000256" key="7">
    <source>
        <dbReference type="SAM" id="Phobius"/>
    </source>
</evidence>
<proteinExistence type="inferred from homology"/>
<evidence type="ECO:0000256" key="4">
    <source>
        <dbReference type="ARBA" id="ARBA00023034"/>
    </source>
</evidence>
<dbReference type="GO" id="GO:0000139">
    <property type="term" value="C:Golgi membrane"/>
    <property type="evidence" value="ECO:0007669"/>
    <property type="project" value="UniProtKB-SubCell"/>
</dbReference>
<dbReference type="Pfam" id="PF04178">
    <property type="entry name" value="Got1"/>
    <property type="match status" value="1"/>
</dbReference>
<dbReference type="GO" id="GO:0005783">
    <property type="term" value="C:endoplasmic reticulum"/>
    <property type="evidence" value="ECO:0007669"/>
    <property type="project" value="TreeGrafter"/>
</dbReference>
<comment type="subcellular location">
    <subcellularLocation>
        <location evidence="1">Golgi apparatus membrane</location>
        <topology evidence="1">Multi-pass membrane protein</topology>
    </subcellularLocation>
</comment>
<dbReference type="AlphaFoldDB" id="A0A6G1SKQ0"/>
<dbReference type="EMBL" id="GGYP01006020">
    <property type="protein sequence ID" value="MDE50791.1"/>
    <property type="molecule type" value="Transcribed_RNA"/>
</dbReference>
<sequence length="125" mass="13756">MLEVSTNTQIGLGLAAMGIAFLFLGVVLLFDKGLLAIGNLMFLAGLSFIIGFMKTLSFFFQWQKLKGSVAFFAGIIILLAGHPIIGVIIEFIGFYLLFRSFLPTAFQYITSFVPFFGRAKNQSIV</sequence>
<evidence type="ECO:0000256" key="5">
    <source>
        <dbReference type="ARBA" id="ARBA00023136"/>
    </source>
</evidence>
<dbReference type="InterPro" id="IPR045176">
    <property type="entry name" value="Got1"/>
</dbReference>
<organism evidence="8">
    <name type="scientific">Aceria tosichella</name>
    <name type="common">wheat curl mite</name>
    <dbReference type="NCBI Taxonomy" id="561515"/>
    <lineage>
        <taxon>Eukaryota</taxon>
        <taxon>Metazoa</taxon>
        <taxon>Ecdysozoa</taxon>
        <taxon>Arthropoda</taxon>
        <taxon>Chelicerata</taxon>
        <taxon>Arachnida</taxon>
        <taxon>Acari</taxon>
        <taxon>Acariformes</taxon>
        <taxon>Trombidiformes</taxon>
        <taxon>Prostigmata</taxon>
        <taxon>Eupodina</taxon>
        <taxon>Eriophyoidea</taxon>
        <taxon>Eriophyidae</taxon>
        <taxon>Eriophyinae</taxon>
        <taxon>Aceriini</taxon>
        <taxon>Aceria</taxon>
    </lineage>
</organism>
<evidence type="ECO:0000256" key="3">
    <source>
        <dbReference type="ARBA" id="ARBA00022989"/>
    </source>
</evidence>
<feature type="transmembrane region" description="Helical" evidence="7">
    <location>
        <begin position="42"/>
        <end position="63"/>
    </location>
</feature>
<gene>
    <name evidence="8" type="primary">F41C3.4</name>
    <name evidence="8" type="ORF">g.10463</name>
</gene>
<keyword evidence="3 7" id="KW-1133">Transmembrane helix</keyword>